<sequence>MTAPLTPPHRPTPDDADPRRSPPEPSTALIMADMDKDTDVRADLRDAGIVLAAVTLAGVGLGLLWLWLAPRVPLVARDGSVFLVDTEGEAAVGADATFALLALGFGAVSAAGVFFFRRRGGVLLVAALALGGVLASLLAWGVGTWLGPSRDVAERAREVGDGVQFDAYLELHAWGALLAWPVAAMVVHLALTALFGPRDPEPEWPPYPPESQDGDGSERA</sequence>
<accession>A0ABT6HNU9</accession>
<proteinExistence type="predicted"/>
<evidence type="ECO:0000313" key="4">
    <source>
        <dbReference type="Proteomes" id="UP001223144"/>
    </source>
</evidence>
<keyword evidence="2" id="KW-0472">Membrane</keyword>
<keyword evidence="2" id="KW-0812">Transmembrane</keyword>
<name>A0ABT6HNU9_9ACTN</name>
<keyword evidence="4" id="KW-1185">Reference proteome</keyword>
<feature type="transmembrane region" description="Helical" evidence="2">
    <location>
        <begin position="122"/>
        <end position="142"/>
    </location>
</feature>
<dbReference type="RefSeq" id="WP_279928282.1">
    <property type="nucleotide sequence ID" value="NZ_JARWBG010000014.1"/>
</dbReference>
<feature type="compositionally biased region" description="Basic and acidic residues" evidence="1">
    <location>
        <begin position="11"/>
        <end position="22"/>
    </location>
</feature>
<dbReference type="Proteomes" id="UP001223144">
    <property type="component" value="Unassembled WGS sequence"/>
</dbReference>
<evidence type="ECO:0000256" key="1">
    <source>
        <dbReference type="SAM" id="MobiDB-lite"/>
    </source>
</evidence>
<feature type="transmembrane region" description="Helical" evidence="2">
    <location>
        <begin position="90"/>
        <end position="115"/>
    </location>
</feature>
<evidence type="ECO:0008006" key="5">
    <source>
        <dbReference type="Google" id="ProtNLM"/>
    </source>
</evidence>
<keyword evidence="2" id="KW-1133">Transmembrane helix</keyword>
<feature type="region of interest" description="Disordered" evidence="1">
    <location>
        <begin position="199"/>
        <end position="220"/>
    </location>
</feature>
<feature type="region of interest" description="Disordered" evidence="1">
    <location>
        <begin position="1"/>
        <end position="32"/>
    </location>
</feature>
<reference evidence="3 4" key="1">
    <citation type="submission" date="2023-04" db="EMBL/GenBank/DDBJ databases">
        <title>Streptomyces chengmaiensis sp. nov. isolated from the stem of mangrove plant in Hainan.</title>
        <authorList>
            <person name="Huang X."/>
            <person name="Zhou S."/>
            <person name="Chu X."/>
            <person name="Xie Y."/>
            <person name="Lin Y."/>
        </authorList>
    </citation>
    <scope>NUCLEOTIDE SEQUENCE [LARGE SCALE GENOMIC DNA]</scope>
    <source>
        <strain evidence="3 4">HNM0663</strain>
    </source>
</reference>
<gene>
    <name evidence="3" type="ORF">QCN29_14235</name>
</gene>
<feature type="compositionally biased region" description="Pro residues" evidence="1">
    <location>
        <begin position="1"/>
        <end position="10"/>
    </location>
</feature>
<dbReference type="EMBL" id="JARWBG010000014">
    <property type="protein sequence ID" value="MDH2389928.1"/>
    <property type="molecule type" value="Genomic_DNA"/>
</dbReference>
<feature type="transmembrane region" description="Helical" evidence="2">
    <location>
        <begin position="49"/>
        <end position="70"/>
    </location>
</feature>
<evidence type="ECO:0000256" key="2">
    <source>
        <dbReference type="SAM" id="Phobius"/>
    </source>
</evidence>
<comment type="caution">
    <text evidence="3">The sequence shown here is derived from an EMBL/GenBank/DDBJ whole genome shotgun (WGS) entry which is preliminary data.</text>
</comment>
<organism evidence="3 4">
    <name type="scientific">Streptomyces chengmaiensis</name>
    <dbReference type="NCBI Taxonomy" id="3040919"/>
    <lineage>
        <taxon>Bacteria</taxon>
        <taxon>Bacillati</taxon>
        <taxon>Actinomycetota</taxon>
        <taxon>Actinomycetes</taxon>
        <taxon>Kitasatosporales</taxon>
        <taxon>Streptomycetaceae</taxon>
        <taxon>Streptomyces</taxon>
    </lineage>
</organism>
<feature type="transmembrane region" description="Helical" evidence="2">
    <location>
        <begin position="173"/>
        <end position="195"/>
    </location>
</feature>
<evidence type="ECO:0000313" key="3">
    <source>
        <dbReference type="EMBL" id="MDH2389928.1"/>
    </source>
</evidence>
<protein>
    <recommendedName>
        <fullName evidence="5">ABC transporter permease</fullName>
    </recommendedName>
</protein>